<reference evidence="2" key="1">
    <citation type="submission" date="2020-05" db="EMBL/GenBank/DDBJ databases">
        <authorList>
            <person name="Chiriac C."/>
            <person name="Salcher M."/>
            <person name="Ghai R."/>
            <person name="Kavagutti S V."/>
        </authorList>
    </citation>
    <scope>NUCLEOTIDE SEQUENCE</scope>
</reference>
<accession>A0A6J6NY61</accession>
<dbReference type="PANTHER" id="PTHR30005:SF13">
    <property type="entry name" value="EXOPOLYPHOSPHATASE 2"/>
    <property type="match status" value="1"/>
</dbReference>
<evidence type="ECO:0000313" key="2">
    <source>
        <dbReference type="EMBL" id="CAB4691860.1"/>
    </source>
</evidence>
<organism evidence="2">
    <name type="scientific">freshwater metagenome</name>
    <dbReference type="NCBI Taxonomy" id="449393"/>
    <lineage>
        <taxon>unclassified sequences</taxon>
        <taxon>metagenomes</taxon>
        <taxon>ecological metagenomes</taxon>
    </lineage>
</organism>
<name>A0A6J6NY61_9ZZZZ</name>
<gene>
    <name evidence="2" type="ORF">UFOPK2399_00773</name>
</gene>
<dbReference type="InterPro" id="IPR003695">
    <property type="entry name" value="Ppx_GppA_N"/>
</dbReference>
<dbReference type="CDD" id="cd24054">
    <property type="entry name" value="ASKHA_NBD_AaPPX-GppA_MtPPX2-like"/>
    <property type="match status" value="1"/>
</dbReference>
<dbReference type="Gene3D" id="3.30.420.40">
    <property type="match status" value="1"/>
</dbReference>
<dbReference type="PANTHER" id="PTHR30005">
    <property type="entry name" value="EXOPOLYPHOSPHATASE"/>
    <property type="match status" value="1"/>
</dbReference>
<dbReference type="InterPro" id="IPR050273">
    <property type="entry name" value="GppA/Ppx_hydrolase"/>
</dbReference>
<dbReference type="Pfam" id="PF02541">
    <property type="entry name" value="Ppx-GppA"/>
    <property type="match status" value="1"/>
</dbReference>
<proteinExistence type="predicted"/>
<dbReference type="EMBL" id="CAEZXP010000001">
    <property type="protein sequence ID" value="CAB4691860.1"/>
    <property type="molecule type" value="Genomic_DNA"/>
</dbReference>
<dbReference type="SUPFAM" id="SSF53067">
    <property type="entry name" value="Actin-like ATPase domain"/>
    <property type="match status" value="2"/>
</dbReference>
<dbReference type="AlphaFoldDB" id="A0A6J6NY61"/>
<evidence type="ECO:0000259" key="1">
    <source>
        <dbReference type="Pfam" id="PF02541"/>
    </source>
</evidence>
<protein>
    <submittedName>
        <fullName evidence="2">Unannotated protein</fullName>
    </submittedName>
</protein>
<dbReference type="InterPro" id="IPR043129">
    <property type="entry name" value="ATPase_NBD"/>
</dbReference>
<sequence length="290" mass="30500">MIRVGAVDLGTNSTRLLIADVDDGTVTPIVRRTVVTRLGEGVDARRILLPIAIARVRNTLVDFRREAVALGAVRVLAVATSAVRDAENGEAFLGEIERSFQFTTRLLSGDDEAALTRRGIGPLGERTLLLDVGGGSTEITAGSFRRSFDVGSVRLTERHLDSDPPTAAELAAARADVRDLLPELDVIDAVGVAGTVAQLEAIVGDLTTEAVDTTLALLASLPTTERALVPGMDPARAPVVVGGALIVAEVLHRYNLARIAYSERDILDGAALAAAELGPMPDDELPLPCC</sequence>
<dbReference type="Gene3D" id="3.30.420.150">
    <property type="entry name" value="Exopolyphosphatase. Domain 2"/>
    <property type="match status" value="1"/>
</dbReference>
<dbReference type="GO" id="GO:0016462">
    <property type="term" value="F:pyrophosphatase activity"/>
    <property type="evidence" value="ECO:0007669"/>
    <property type="project" value="TreeGrafter"/>
</dbReference>
<feature type="domain" description="Ppx/GppA phosphatase N-terminal" evidence="1">
    <location>
        <begin position="17"/>
        <end position="264"/>
    </location>
</feature>